<evidence type="ECO:0000313" key="5">
    <source>
        <dbReference type="Proteomes" id="UP001271007"/>
    </source>
</evidence>
<name>A0AAJ0GCP5_9PEZI</name>
<evidence type="ECO:0000259" key="3">
    <source>
        <dbReference type="SMART" id="SM00672"/>
    </source>
</evidence>
<dbReference type="AlphaFoldDB" id="A0AAJ0GCP5"/>
<evidence type="ECO:0000256" key="1">
    <source>
        <dbReference type="ARBA" id="ARBA00010118"/>
    </source>
</evidence>
<feature type="domain" description="Glycosyl transferase CAP10" evidence="3">
    <location>
        <begin position="325"/>
        <end position="626"/>
    </location>
</feature>
<comment type="caution">
    <text evidence="4">The sequence shown here is derived from an EMBL/GenBank/DDBJ whole genome shotgun (WGS) entry which is preliminary data.</text>
</comment>
<dbReference type="InterPro" id="IPR006598">
    <property type="entry name" value="CAP10"/>
</dbReference>
<evidence type="ECO:0000256" key="2">
    <source>
        <dbReference type="ARBA" id="ARBA00022679"/>
    </source>
</evidence>
<comment type="similarity">
    <text evidence="1">Belongs to the glycosyltransferase 90 family.</text>
</comment>
<proteinExistence type="inferred from homology"/>
<evidence type="ECO:0000313" key="4">
    <source>
        <dbReference type="EMBL" id="KAK3054404.1"/>
    </source>
</evidence>
<dbReference type="EMBL" id="JAWDJX010000012">
    <property type="protein sequence ID" value="KAK3054404.1"/>
    <property type="molecule type" value="Genomic_DNA"/>
</dbReference>
<keyword evidence="2" id="KW-0808">Transferase</keyword>
<organism evidence="4 5">
    <name type="scientific">Extremus antarcticus</name>
    <dbReference type="NCBI Taxonomy" id="702011"/>
    <lineage>
        <taxon>Eukaryota</taxon>
        <taxon>Fungi</taxon>
        <taxon>Dikarya</taxon>
        <taxon>Ascomycota</taxon>
        <taxon>Pezizomycotina</taxon>
        <taxon>Dothideomycetes</taxon>
        <taxon>Dothideomycetidae</taxon>
        <taxon>Mycosphaerellales</taxon>
        <taxon>Extremaceae</taxon>
        <taxon>Extremus</taxon>
    </lineage>
</organism>
<reference evidence="4" key="1">
    <citation type="submission" date="2023-04" db="EMBL/GenBank/DDBJ databases">
        <title>Black Yeasts Isolated from many extreme environments.</title>
        <authorList>
            <person name="Coleine C."/>
            <person name="Stajich J.E."/>
            <person name="Selbmann L."/>
        </authorList>
    </citation>
    <scope>NUCLEOTIDE SEQUENCE</scope>
    <source>
        <strain evidence="4">CCFEE 5312</strain>
    </source>
</reference>
<dbReference type="PANTHER" id="PTHR12203:SF35">
    <property type="entry name" value="PROTEIN O-GLUCOSYLTRANSFERASE 1"/>
    <property type="match status" value="1"/>
</dbReference>
<dbReference type="GO" id="GO:0016740">
    <property type="term" value="F:transferase activity"/>
    <property type="evidence" value="ECO:0007669"/>
    <property type="project" value="UniProtKB-KW"/>
</dbReference>
<keyword evidence="5" id="KW-1185">Reference proteome</keyword>
<sequence length="641" mass="73638">MAAFATYFYLTTTEHRISRGDSKSVLGASSSLVLFRESMPGWFYLGILLFLFLRATIWAYQSGNTVAYHPIDMLIYEAQTEHETYLRNAAASTTLDQAVENYRQRYTRYPPPGFDDWYRYATERNSVVIDDYDSIQRDLEPFWALPAQEIRDRTKLLLQNRRHEATAISIRDGNAAIGSHVSDDHRWMMESLERLINTFAEWLPDMDVAFNINDESRIAVPWQDLENMQTKARRGALVSQPQNKFSTKRAVQWEPIPELTTARSPMIGLGWQPNFNSHGNSHCPSGSPARTERHWNRGQLCTNCADPYSMGLFPANWTQTSDICHQPDLADLHGFYTSPVAFTASHELLPLFSQSRAPGFNDILYPSGWNWASKVEYGPTTEYPDVPFLNKNSSLFWRGFTTEGMSPDTGRWRGHSRQRFVHILNDINTGEATTTIPLPYTITIPPDTKTEQQALLKPRYAYTSVLISTLTSLVPTDVGFTGFGRCWFIDCTDEEAEFHVKDRLDFQAHWQHQYLLDLDGAGFSGRFLPFLHSRSLPFKASLFREWWDDRLTAWQHFVPLDLRAHGVWATLVYFAGLQGKVNGKEVRLKAHDTMGERIAENGRDWAGKVLRKEDMEIYFFRLLLEWGRLTDDARDVIGFAG</sequence>
<dbReference type="Proteomes" id="UP001271007">
    <property type="component" value="Unassembled WGS sequence"/>
</dbReference>
<dbReference type="PANTHER" id="PTHR12203">
    <property type="entry name" value="KDEL LYS-ASP-GLU-LEU CONTAINING - RELATED"/>
    <property type="match status" value="1"/>
</dbReference>
<accession>A0AAJ0GCP5</accession>
<dbReference type="Pfam" id="PF05686">
    <property type="entry name" value="Glyco_transf_90"/>
    <property type="match status" value="1"/>
</dbReference>
<dbReference type="SMART" id="SM00672">
    <property type="entry name" value="CAP10"/>
    <property type="match status" value="1"/>
</dbReference>
<protein>
    <recommendedName>
        <fullName evidence="3">Glycosyl transferase CAP10 domain-containing protein</fullName>
    </recommendedName>
</protein>
<dbReference type="InterPro" id="IPR051091">
    <property type="entry name" value="O-Glucosyltr/Glycosyltrsf_90"/>
</dbReference>
<gene>
    <name evidence="4" type="ORF">LTR09_004672</name>
</gene>